<keyword evidence="2" id="KW-1185">Reference proteome</keyword>
<proteinExistence type="predicted"/>
<gene>
    <name evidence="1" type="ORF">NLG97_g6349</name>
</gene>
<evidence type="ECO:0000313" key="2">
    <source>
        <dbReference type="Proteomes" id="UP001148737"/>
    </source>
</evidence>
<name>A0ACC1QSF8_9HYPO</name>
<sequence>MVTRIALSTTGSLFRLGPLAPTKNYADALDRHASAHVITVSAIHRVVAFSTPSYASESPACSSPRSSRPIAIELPNSKKSNTSVYTPTETLSARGDLPGGYFPMHEDPKCRIHRTHPFHSENRQKNSEPKSDMQAPREPAPSTAPAWQGAHTPVSSYMPSGLHDQPLPVGKYYPSNYERRTRQLQNQRSFVSESVTSYAKTDAHGTTYKGKDDARQRLQQYQRDMVAQASMALGGSYKPSMMPGNAAALRNLPVPDARFGRPATPQRPISPQLLPMGSPGPVTPMELEAQEEYITGKAIAKENLAPPVNEFAPHSL</sequence>
<evidence type="ECO:0000313" key="1">
    <source>
        <dbReference type="EMBL" id="KAJ3487710.1"/>
    </source>
</evidence>
<comment type="caution">
    <text evidence="1">The sequence shown here is derived from an EMBL/GenBank/DDBJ whole genome shotgun (WGS) entry which is preliminary data.</text>
</comment>
<accession>A0ACC1QSF8</accession>
<dbReference type="EMBL" id="JANAKD010000825">
    <property type="protein sequence ID" value="KAJ3487710.1"/>
    <property type="molecule type" value="Genomic_DNA"/>
</dbReference>
<organism evidence="1 2">
    <name type="scientific">Lecanicillium saksenae</name>
    <dbReference type="NCBI Taxonomy" id="468837"/>
    <lineage>
        <taxon>Eukaryota</taxon>
        <taxon>Fungi</taxon>
        <taxon>Dikarya</taxon>
        <taxon>Ascomycota</taxon>
        <taxon>Pezizomycotina</taxon>
        <taxon>Sordariomycetes</taxon>
        <taxon>Hypocreomycetidae</taxon>
        <taxon>Hypocreales</taxon>
        <taxon>Cordycipitaceae</taxon>
        <taxon>Lecanicillium</taxon>
    </lineage>
</organism>
<reference evidence="1" key="1">
    <citation type="submission" date="2022-07" db="EMBL/GenBank/DDBJ databases">
        <title>Genome Sequence of Lecanicillium saksenae.</title>
        <authorList>
            <person name="Buettner E."/>
        </authorList>
    </citation>
    <scope>NUCLEOTIDE SEQUENCE</scope>
    <source>
        <strain evidence="1">VT-O1</strain>
    </source>
</reference>
<dbReference type="Proteomes" id="UP001148737">
    <property type="component" value="Unassembled WGS sequence"/>
</dbReference>
<protein>
    <submittedName>
        <fullName evidence="1">Uncharacterized protein</fullName>
    </submittedName>
</protein>